<organism evidence="2 3">
    <name type="scientific">Pseudoxanthomonas spadix (strain BD-a59)</name>
    <dbReference type="NCBI Taxonomy" id="1045855"/>
    <lineage>
        <taxon>Bacteria</taxon>
        <taxon>Pseudomonadati</taxon>
        <taxon>Pseudomonadota</taxon>
        <taxon>Gammaproteobacteria</taxon>
        <taxon>Lysobacterales</taxon>
        <taxon>Lysobacteraceae</taxon>
        <taxon>Pseudoxanthomonas</taxon>
    </lineage>
</organism>
<dbReference type="HOGENOM" id="CLU_3121790_0_0_6"/>
<dbReference type="eggNOG" id="COG1484">
    <property type="taxonomic scope" value="Bacteria"/>
</dbReference>
<dbReference type="KEGG" id="psd:DSC_07265"/>
<sequence>MAGQMPIGKWHKYIGDPAVADAIMDRLVYSSMKIELKGESLRKTRGKPGG</sequence>
<keyword evidence="3" id="KW-1185">Reference proteome</keyword>
<accession>G7UT39</accession>
<dbReference type="Pfam" id="PF01695">
    <property type="entry name" value="IstB_IS21"/>
    <property type="match status" value="1"/>
</dbReference>
<evidence type="ECO:0000259" key="1">
    <source>
        <dbReference type="Pfam" id="PF01695"/>
    </source>
</evidence>
<evidence type="ECO:0000313" key="2">
    <source>
        <dbReference type="EMBL" id="AER56104.1"/>
    </source>
</evidence>
<reference evidence="2 3" key="1">
    <citation type="journal article" date="2012" name="J. Bacteriol.">
        <title>Complete Genome Sequence of the BTEX-Degrading Bacterium Pseudoxanthomonas spadix BD-a59.</title>
        <authorList>
            <person name="Lee S.H."/>
            <person name="Jin H.M."/>
            <person name="Lee H.J."/>
            <person name="Kim J.M."/>
            <person name="Jeon C.O."/>
        </authorList>
    </citation>
    <scope>NUCLEOTIDE SEQUENCE [LARGE SCALE GENOMIC DNA]</scope>
    <source>
        <strain evidence="2 3">BD-a59</strain>
    </source>
</reference>
<dbReference type="STRING" id="1045855.DSC_07265"/>
<dbReference type="GO" id="GO:0005524">
    <property type="term" value="F:ATP binding"/>
    <property type="evidence" value="ECO:0007669"/>
    <property type="project" value="InterPro"/>
</dbReference>
<dbReference type="AlphaFoldDB" id="G7UT39"/>
<dbReference type="EMBL" id="CP003093">
    <property type="protein sequence ID" value="AER56104.1"/>
    <property type="molecule type" value="Genomic_DNA"/>
</dbReference>
<name>G7UT39_PSEUP</name>
<dbReference type="InterPro" id="IPR027417">
    <property type="entry name" value="P-loop_NTPase"/>
</dbReference>
<protein>
    <submittedName>
        <fullName evidence="2">IstB-like ATP binding protein</fullName>
    </submittedName>
</protein>
<dbReference type="Gene3D" id="3.40.50.300">
    <property type="entry name" value="P-loop containing nucleotide triphosphate hydrolases"/>
    <property type="match status" value="1"/>
</dbReference>
<evidence type="ECO:0000313" key="3">
    <source>
        <dbReference type="Proteomes" id="UP000005870"/>
    </source>
</evidence>
<dbReference type="InterPro" id="IPR002611">
    <property type="entry name" value="IstB_ATP-bd"/>
</dbReference>
<feature type="domain" description="IstB-like ATP-binding" evidence="1">
    <location>
        <begin position="3"/>
        <end position="44"/>
    </location>
</feature>
<proteinExistence type="predicted"/>
<gene>
    <name evidence="2" type="ordered locus">DSC_07265</name>
</gene>
<dbReference type="Proteomes" id="UP000005870">
    <property type="component" value="Chromosome"/>
</dbReference>